<dbReference type="SUPFAM" id="SSF47203">
    <property type="entry name" value="Acyl-CoA dehydrogenase C-terminal domain-like"/>
    <property type="match status" value="1"/>
</dbReference>
<dbReference type="Gene3D" id="1.20.140.10">
    <property type="entry name" value="Butyryl-CoA Dehydrogenase, subunit A, domain 3"/>
    <property type="match status" value="1"/>
</dbReference>
<protein>
    <submittedName>
        <fullName evidence="10">Butyryl-CoA dehydrogenase</fullName>
    </submittedName>
</protein>
<evidence type="ECO:0000256" key="5">
    <source>
        <dbReference type="RuleBase" id="RU362125"/>
    </source>
</evidence>
<keyword evidence="3 5" id="KW-0285">Flavoprotein</keyword>
<dbReference type="InterPro" id="IPR013786">
    <property type="entry name" value="AcylCoA_DH/ox_N"/>
</dbReference>
<evidence type="ECO:0000259" key="9">
    <source>
        <dbReference type="Pfam" id="PF12806"/>
    </source>
</evidence>
<dbReference type="InterPro" id="IPR046373">
    <property type="entry name" value="Acyl-CoA_Oxase/DH_mid-dom_sf"/>
</dbReference>
<feature type="domain" description="Acyl-CoA dehydrogenase/oxidase C-terminal" evidence="6">
    <location>
        <begin position="332"/>
        <end position="497"/>
    </location>
</feature>
<dbReference type="PANTHER" id="PTHR42803:SF3">
    <property type="entry name" value="ACYL-COA DEHYDROGENASE-RELATED"/>
    <property type="match status" value="1"/>
</dbReference>
<feature type="domain" description="Acyl-CoA dehydrogenase/oxidase N-terminal" evidence="8">
    <location>
        <begin position="85"/>
        <end position="206"/>
    </location>
</feature>
<evidence type="ECO:0000256" key="1">
    <source>
        <dbReference type="ARBA" id="ARBA00001974"/>
    </source>
</evidence>
<dbReference type="STRING" id="478744.SAMN05444359_11358"/>
<dbReference type="Gene3D" id="2.40.110.10">
    <property type="entry name" value="Butyryl-CoA Dehydrogenase, subunit A, domain 2"/>
    <property type="match status" value="1"/>
</dbReference>
<accession>A0A1H9HQV1</accession>
<evidence type="ECO:0000256" key="4">
    <source>
        <dbReference type="ARBA" id="ARBA00022827"/>
    </source>
</evidence>
<dbReference type="InParanoid" id="A0A1H9HQV1"/>
<evidence type="ECO:0000259" key="7">
    <source>
        <dbReference type="Pfam" id="PF02770"/>
    </source>
</evidence>
<dbReference type="InterPro" id="IPR009100">
    <property type="entry name" value="AcylCoA_DH/oxidase_NM_dom_sf"/>
</dbReference>
<feature type="domain" description="Acetyl-CoA dehydrogenase-like C-terminal" evidence="9">
    <location>
        <begin position="516"/>
        <end position="641"/>
    </location>
</feature>
<name>A0A1H9HQV1_9BACT</name>
<gene>
    <name evidence="10" type="ORF">SAMN05444359_11358</name>
</gene>
<sequence length="649" mass="71477">MGCGFLPLSELVVTPPPPNLPPASRVRALNFVPSSENSLTPPYLHRPNENIMQYISTRNLRFILNEVLDLKKIRSFEAHEAFDHEATEMTLDAAKELSDKYLFPYYREMDKKKAYYKDGEVHVLPEVGEGMRAMGAAGWLNAAWPYENNGQQMPTVILNAAGLIFQAANGNMAAYSFLTTGAANLILNFGSDELKATYLEKMAAGEWQGTMALTEPQAGSSLSDITTSYEDLGDGSYAIKGQKIYISGGDHNATENVVHLLLARKKDGPKGMKGVSLFVVPKHLPTENGLVDNHVTTAGIYGKMGQKGYVAAHLMYGEQGQTKGYLVGEEFRGLNNMFQMMNEARIGTGVMAAASASAAYYASLQYAKERPQGRHPGNKDVNTGQVLIIEHADVRRMLLFQKAVVEGSVDLLLQCSLWEDISKVSQDPAEKERTHLLMELLTPIAKSFPSEYGTEAVSQGMQVLGGAGYTDDFPLEQIYRDIRVNAIYEGTTTIHGLDLLGRKLMMHKGKALQFLTEEMQETISTAVNHDETRSMAETLGKSLGGVQQVLGHLMGLAQSEDPKVFLADATIFLDYFSLHVLGWLWLRQAVAAAKAAPTADGQDEANFYQSKIHTANFFFQYIFTRTSGQKRTLLGTERVTLKTPGELLV</sequence>
<dbReference type="GO" id="GO:0050660">
    <property type="term" value="F:flavin adenine dinucleotide binding"/>
    <property type="evidence" value="ECO:0007669"/>
    <property type="project" value="InterPro"/>
</dbReference>
<keyword evidence="4 5" id="KW-0274">FAD</keyword>
<comment type="similarity">
    <text evidence="2 5">Belongs to the acyl-CoA dehydrogenase family.</text>
</comment>
<dbReference type="PANTHER" id="PTHR42803">
    <property type="entry name" value="ACYL-COA DEHYDROGENASE"/>
    <property type="match status" value="1"/>
</dbReference>
<dbReference type="EMBL" id="FOFB01000013">
    <property type="protein sequence ID" value="SEQ64693.1"/>
    <property type="molecule type" value="Genomic_DNA"/>
</dbReference>
<dbReference type="InterPro" id="IPR025878">
    <property type="entry name" value="Acyl-CoA_dh-like_C_dom"/>
</dbReference>
<keyword evidence="5" id="KW-0560">Oxidoreductase</keyword>
<dbReference type="InterPro" id="IPR036250">
    <property type="entry name" value="AcylCo_DH-like_C"/>
</dbReference>
<dbReference type="Pfam" id="PF02770">
    <property type="entry name" value="Acyl-CoA_dh_M"/>
    <property type="match status" value="1"/>
</dbReference>
<dbReference type="Gene3D" id="1.10.540.10">
    <property type="entry name" value="Acyl-CoA dehydrogenase/oxidase, N-terminal domain"/>
    <property type="match status" value="1"/>
</dbReference>
<evidence type="ECO:0000259" key="8">
    <source>
        <dbReference type="Pfam" id="PF02771"/>
    </source>
</evidence>
<proteinExistence type="inferred from homology"/>
<evidence type="ECO:0000256" key="3">
    <source>
        <dbReference type="ARBA" id="ARBA00022630"/>
    </source>
</evidence>
<dbReference type="InterPro" id="IPR037069">
    <property type="entry name" value="AcylCoA_DH/ox_N_sf"/>
</dbReference>
<dbReference type="InterPro" id="IPR006091">
    <property type="entry name" value="Acyl-CoA_Oxase/DH_mid-dom"/>
</dbReference>
<evidence type="ECO:0000259" key="6">
    <source>
        <dbReference type="Pfam" id="PF00441"/>
    </source>
</evidence>
<dbReference type="Proteomes" id="UP000199021">
    <property type="component" value="Unassembled WGS sequence"/>
</dbReference>
<keyword evidence="11" id="KW-1185">Reference proteome</keyword>
<comment type="cofactor">
    <cofactor evidence="1 5">
        <name>FAD</name>
        <dbReference type="ChEBI" id="CHEBI:57692"/>
    </cofactor>
</comment>
<evidence type="ECO:0000313" key="10">
    <source>
        <dbReference type="EMBL" id="SEQ64693.1"/>
    </source>
</evidence>
<evidence type="ECO:0000313" key="11">
    <source>
        <dbReference type="Proteomes" id="UP000199021"/>
    </source>
</evidence>
<dbReference type="GO" id="GO:0016627">
    <property type="term" value="F:oxidoreductase activity, acting on the CH-CH group of donors"/>
    <property type="evidence" value="ECO:0007669"/>
    <property type="project" value="InterPro"/>
</dbReference>
<dbReference type="InterPro" id="IPR009075">
    <property type="entry name" value="AcylCo_DH/oxidase_C"/>
</dbReference>
<dbReference type="Pfam" id="PF02771">
    <property type="entry name" value="Acyl-CoA_dh_N"/>
    <property type="match status" value="1"/>
</dbReference>
<evidence type="ECO:0000256" key="2">
    <source>
        <dbReference type="ARBA" id="ARBA00009347"/>
    </source>
</evidence>
<dbReference type="Pfam" id="PF12806">
    <property type="entry name" value="Acyl-CoA_dh_C"/>
    <property type="match status" value="1"/>
</dbReference>
<dbReference type="InterPro" id="IPR052166">
    <property type="entry name" value="Diverse_Acyl-CoA_DH"/>
</dbReference>
<dbReference type="Pfam" id="PF00441">
    <property type="entry name" value="Acyl-CoA_dh_1"/>
    <property type="match status" value="1"/>
</dbReference>
<organism evidence="10 11">
    <name type="scientific">Neolewinella agarilytica</name>
    <dbReference type="NCBI Taxonomy" id="478744"/>
    <lineage>
        <taxon>Bacteria</taxon>
        <taxon>Pseudomonadati</taxon>
        <taxon>Bacteroidota</taxon>
        <taxon>Saprospiria</taxon>
        <taxon>Saprospirales</taxon>
        <taxon>Lewinellaceae</taxon>
        <taxon>Neolewinella</taxon>
    </lineage>
</organism>
<dbReference type="SUPFAM" id="SSF56645">
    <property type="entry name" value="Acyl-CoA dehydrogenase NM domain-like"/>
    <property type="match status" value="1"/>
</dbReference>
<dbReference type="AlphaFoldDB" id="A0A1H9HQV1"/>
<feature type="domain" description="Acyl-CoA oxidase/dehydrogenase middle" evidence="7">
    <location>
        <begin position="211"/>
        <end position="312"/>
    </location>
</feature>
<reference evidence="11" key="1">
    <citation type="submission" date="2016-10" db="EMBL/GenBank/DDBJ databases">
        <authorList>
            <person name="Varghese N."/>
            <person name="Submissions S."/>
        </authorList>
    </citation>
    <scope>NUCLEOTIDE SEQUENCE [LARGE SCALE GENOMIC DNA]</scope>
    <source>
        <strain evidence="11">DSM 24740</strain>
    </source>
</reference>